<dbReference type="EMBL" id="MAYG01000001">
    <property type="protein sequence ID" value="OCA74201.1"/>
    <property type="molecule type" value="Genomic_DNA"/>
</dbReference>
<keyword evidence="1" id="KW-0812">Transmembrane</keyword>
<keyword evidence="1" id="KW-0472">Membrane</keyword>
<keyword evidence="1" id="KW-1133">Transmembrane helix</keyword>
<evidence type="ECO:0000313" key="2">
    <source>
        <dbReference type="EMBL" id="OCA74201.1"/>
    </source>
</evidence>
<proteinExistence type="predicted"/>
<comment type="caution">
    <text evidence="2">The sequence shown here is derived from an EMBL/GenBank/DDBJ whole genome shotgun (WGS) entry which is preliminary data.</text>
</comment>
<dbReference type="Proteomes" id="UP000093432">
    <property type="component" value="Unassembled WGS sequence"/>
</dbReference>
<gene>
    <name evidence="2" type="ORF">BBI00_07550</name>
</gene>
<name>A0A1B8ZRI5_9FLAO</name>
<accession>A0A1B8ZRI5</accession>
<protein>
    <submittedName>
        <fullName evidence="2">Uncharacterized protein</fullName>
    </submittedName>
</protein>
<reference evidence="3" key="1">
    <citation type="submission" date="2016-07" db="EMBL/GenBank/DDBJ databases">
        <authorList>
            <person name="Florea S."/>
            <person name="Webb J.S."/>
            <person name="Jaromczyk J."/>
            <person name="Schardl C.L."/>
        </authorList>
    </citation>
    <scope>NUCLEOTIDE SEQUENCE [LARGE SCALE GENOMIC DNA]</scope>
    <source>
        <strain evidence="3">CC-VM-7</strain>
    </source>
</reference>
<evidence type="ECO:0000313" key="3">
    <source>
        <dbReference type="Proteomes" id="UP000093432"/>
    </source>
</evidence>
<organism evidence="2 3">
    <name type="scientific">Chryseobacterium arthrosphaerae</name>
    <dbReference type="NCBI Taxonomy" id="651561"/>
    <lineage>
        <taxon>Bacteria</taxon>
        <taxon>Pseudomonadati</taxon>
        <taxon>Bacteroidota</taxon>
        <taxon>Flavobacteriia</taxon>
        <taxon>Flavobacteriales</taxon>
        <taxon>Weeksellaceae</taxon>
        <taxon>Chryseobacterium group</taxon>
        <taxon>Chryseobacterium</taxon>
    </lineage>
</organism>
<dbReference type="AlphaFoldDB" id="A0A1B8ZRI5"/>
<dbReference type="STRING" id="651561.BBI00_07550"/>
<feature type="transmembrane region" description="Helical" evidence="1">
    <location>
        <begin position="44"/>
        <end position="65"/>
    </location>
</feature>
<evidence type="ECO:0000256" key="1">
    <source>
        <dbReference type="SAM" id="Phobius"/>
    </source>
</evidence>
<sequence>MGLHSNCAHEGEVILQRLLAWHGGSGQKVGVGSMQLRSPPVMNFNSFLFSFLPILASEFFIFLIFNELAITNVIKINEHISLYIDKVMNYINEMPAN</sequence>